<evidence type="ECO:0000256" key="3">
    <source>
        <dbReference type="ARBA" id="ARBA00023002"/>
    </source>
</evidence>
<evidence type="ECO:0000256" key="1">
    <source>
        <dbReference type="ARBA" id="ARBA00022714"/>
    </source>
</evidence>
<accession>A0A1Y5PP45</accession>
<dbReference type="Pfam" id="PF00355">
    <property type="entry name" value="Rieske"/>
    <property type="match status" value="1"/>
</dbReference>
<evidence type="ECO:0000313" key="7">
    <source>
        <dbReference type="EMBL" id="SBV31789.1"/>
    </source>
</evidence>
<dbReference type="Pfam" id="PF19112">
    <property type="entry name" value="VanA_C"/>
    <property type="match status" value="1"/>
</dbReference>
<gene>
    <name evidence="7" type="primary">tsaM</name>
    <name evidence="7" type="ORF">SPPYR_0669</name>
</gene>
<dbReference type="GO" id="GO:0046872">
    <property type="term" value="F:metal ion binding"/>
    <property type="evidence" value="ECO:0007669"/>
    <property type="project" value="UniProtKB-KW"/>
</dbReference>
<evidence type="ECO:0000256" key="2">
    <source>
        <dbReference type="ARBA" id="ARBA00022723"/>
    </source>
</evidence>
<dbReference type="AlphaFoldDB" id="A0A1Y5PP45"/>
<evidence type="ECO:0000259" key="6">
    <source>
        <dbReference type="PROSITE" id="PS51296"/>
    </source>
</evidence>
<evidence type="ECO:0000256" key="4">
    <source>
        <dbReference type="ARBA" id="ARBA00023004"/>
    </source>
</evidence>
<dbReference type="Gene3D" id="2.102.10.10">
    <property type="entry name" value="Rieske [2Fe-2S] iron-sulphur domain"/>
    <property type="match status" value="1"/>
</dbReference>
<dbReference type="GO" id="GO:0051537">
    <property type="term" value="F:2 iron, 2 sulfur cluster binding"/>
    <property type="evidence" value="ECO:0007669"/>
    <property type="project" value="UniProtKB-KW"/>
</dbReference>
<dbReference type="PANTHER" id="PTHR21266">
    <property type="entry name" value="IRON-SULFUR DOMAIN CONTAINING PROTEIN"/>
    <property type="match status" value="1"/>
</dbReference>
<keyword evidence="5" id="KW-0411">Iron-sulfur</keyword>
<dbReference type="InterPro" id="IPR050584">
    <property type="entry name" value="Cholesterol_7-desaturase"/>
</dbReference>
<keyword evidence="3 7" id="KW-0560">Oxidoreductase</keyword>
<dbReference type="InterPro" id="IPR044043">
    <property type="entry name" value="VanA_C_cat"/>
</dbReference>
<keyword evidence="1" id="KW-0001">2Fe-2S</keyword>
<proteinExistence type="predicted"/>
<dbReference type="EC" id="1.14.14.-" evidence="7"/>
<dbReference type="RefSeq" id="WP_295323683.1">
    <property type="nucleotide sequence ID" value="NZ_LT598653.1"/>
</dbReference>
<dbReference type="EMBL" id="LT598653">
    <property type="protein sequence ID" value="SBV31789.1"/>
    <property type="molecule type" value="Genomic_DNA"/>
</dbReference>
<dbReference type="SUPFAM" id="SSF55961">
    <property type="entry name" value="Bet v1-like"/>
    <property type="match status" value="1"/>
</dbReference>
<reference evidence="7" key="1">
    <citation type="submission" date="2016-03" db="EMBL/GenBank/DDBJ databases">
        <authorList>
            <person name="Ploux O."/>
        </authorList>
    </citation>
    <scope>NUCLEOTIDE SEQUENCE</scope>
    <source>
        <strain evidence="7">UC10</strain>
    </source>
</reference>
<dbReference type="KEGG" id="sphu:SPPYR_0669"/>
<keyword evidence="7" id="KW-0503">Monooxygenase</keyword>
<organism evidence="7">
    <name type="scientific">uncultured Sphingopyxis sp</name>
    <dbReference type="NCBI Taxonomy" id="310581"/>
    <lineage>
        <taxon>Bacteria</taxon>
        <taxon>Pseudomonadati</taxon>
        <taxon>Pseudomonadota</taxon>
        <taxon>Alphaproteobacteria</taxon>
        <taxon>Sphingomonadales</taxon>
        <taxon>Sphingomonadaceae</taxon>
        <taxon>Sphingopyxis</taxon>
        <taxon>environmental samples</taxon>
    </lineage>
</organism>
<dbReference type="SUPFAM" id="SSF50022">
    <property type="entry name" value="ISP domain"/>
    <property type="match status" value="1"/>
</dbReference>
<protein>
    <submittedName>
        <fullName evidence="7">Toluene-4-sulfonate monooxygenase system iron-sulfur subunit TsaM1</fullName>
        <ecNumber evidence="7">1.14.14.-</ecNumber>
    </submittedName>
</protein>
<dbReference type="InterPro" id="IPR017941">
    <property type="entry name" value="Rieske_2Fe-2S"/>
</dbReference>
<dbReference type="InterPro" id="IPR036922">
    <property type="entry name" value="Rieske_2Fe-2S_sf"/>
</dbReference>
<dbReference type="GO" id="GO:0004497">
    <property type="term" value="F:monooxygenase activity"/>
    <property type="evidence" value="ECO:0007669"/>
    <property type="project" value="UniProtKB-KW"/>
</dbReference>
<keyword evidence="2" id="KW-0479">Metal-binding</keyword>
<sequence length="347" mass="39092">MFIENAWYVGAWPEELQFGNLLSRRILGQQILFYRQADGTATALIDECCHRKAPLSVGVQEADNVRCMYHGLVFAPDGRCVEIPGQDVISPRIRVRSYPVVEQDGYIWIWMGEPERAKTEDIIPRPWQASSEWAWKPGYVHVGADYRLIMDNLLDFSHLSFVHQNSFGGSRSMANTQAKIERIDGGIRIKRQYPSDPVPPYISRLAPTLEGPVDRWQTYEWRTLGNLLDLDSGFAPAGKGALDGVDVPGALRFHSIQSLTPETETSTHYFWSYTRNFDLDNEALSDKILDETYAGLEEDKVMIEAQQQVVLRTGDHDLMALSMDAGVVQGRNMLKRALAEDRGAAAA</sequence>
<evidence type="ECO:0000256" key="5">
    <source>
        <dbReference type="ARBA" id="ARBA00023014"/>
    </source>
</evidence>
<dbReference type="PROSITE" id="PS51296">
    <property type="entry name" value="RIESKE"/>
    <property type="match status" value="1"/>
</dbReference>
<dbReference type="CDD" id="cd08878">
    <property type="entry name" value="RHO_alpha_C_DMO-like"/>
    <property type="match status" value="1"/>
</dbReference>
<dbReference type="PANTHER" id="PTHR21266:SF60">
    <property type="entry name" value="3-KETOSTEROID-9-ALPHA-MONOOXYGENASE, OXYGENASE COMPONENT"/>
    <property type="match status" value="1"/>
</dbReference>
<keyword evidence="4" id="KW-0408">Iron</keyword>
<name>A0A1Y5PP45_9SPHN</name>
<dbReference type="Gene3D" id="3.90.380.10">
    <property type="entry name" value="Naphthalene 1,2-dioxygenase Alpha Subunit, Chain A, domain 1"/>
    <property type="match status" value="1"/>
</dbReference>
<feature type="domain" description="Rieske" evidence="6">
    <location>
        <begin position="7"/>
        <end position="109"/>
    </location>
</feature>